<dbReference type="Proteomes" id="UP000632849">
    <property type="component" value="Unassembled WGS sequence"/>
</dbReference>
<sequence length="329" mass="34880">MSMASPTQFAPGTVRVPTDSADDVWPWADEGDPEWSWLPQSRTVPVPCGTYFDAVRMPADIAAPVLRRLSNGTGPVLANDVTRVWWYLLPLGEAEPGLWAAGVRVLRRGTVIGIPPREVTGGKDVHWVVTPGIHTTSATRLREALIAAETAPSLPALRPVNRPVSPASPLAPVPDTAALPLNPRPLTPTQLRTGRLLLAGNTNQEIAAELQVSVTTVRDHLKGIGYRAGGTTPAGRAAALLASGHLPPPQTAMATSDFTSDDLALIRAVAELSHPASVPMHLRDAEEDHLARLRQAAGARNNAHLVALAWTQLTAAQNRPIAMSGTEAS</sequence>
<dbReference type="SUPFAM" id="SSF46894">
    <property type="entry name" value="C-terminal effector domain of the bipartite response regulators"/>
    <property type="match status" value="1"/>
</dbReference>
<gene>
    <name evidence="2" type="ORF">GCM10017667_53070</name>
</gene>
<protein>
    <recommendedName>
        <fullName evidence="1">HTH luxR-type domain-containing protein</fullName>
    </recommendedName>
</protein>
<keyword evidence="3" id="KW-1185">Reference proteome</keyword>
<dbReference type="InterPro" id="IPR036388">
    <property type="entry name" value="WH-like_DNA-bd_sf"/>
</dbReference>
<evidence type="ECO:0000313" key="2">
    <source>
        <dbReference type="EMBL" id="GHG12843.1"/>
    </source>
</evidence>
<accession>A0A919EPR1</accession>
<organism evidence="2 3">
    <name type="scientific">Streptomyces filamentosus</name>
    <name type="common">Streptomyces roseosporus</name>
    <dbReference type="NCBI Taxonomy" id="67294"/>
    <lineage>
        <taxon>Bacteria</taxon>
        <taxon>Bacillati</taxon>
        <taxon>Actinomycetota</taxon>
        <taxon>Actinomycetes</taxon>
        <taxon>Kitasatosporales</taxon>
        <taxon>Streptomycetaceae</taxon>
        <taxon>Streptomyces</taxon>
    </lineage>
</organism>
<dbReference type="GO" id="GO:0003677">
    <property type="term" value="F:DNA binding"/>
    <property type="evidence" value="ECO:0007669"/>
    <property type="project" value="InterPro"/>
</dbReference>
<dbReference type="InterPro" id="IPR016032">
    <property type="entry name" value="Sig_transdc_resp-reg_C-effctor"/>
</dbReference>
<dbReference type="EMBL" id="BNBE01000002">
    <property type="protein sequence ID" value="GHG12843.1"/>
    <property type="molecule type" value="Genomic_DNA"/>
</dbReference>
<dbReference type="GO" id="GO:0006355">
    <property type="term" value="P:regulation of DNA-templated transcription"/>
    <property type="evidence" value="ECO:0007669"/>
    <property type="project" value="InterPro"/>
</dbReference>
<proteinExistence type="predicted"/>
<dbReference type="Pfam" id="PF00196">
    <property type="entry name" value="GerE"/>
    <property type="match status" value="1"/>
</dbReference>
<feature type="domain" description="HTH luxR-type" evidence="1">
    <location>
        <begin position="183"/>
        <end position="241"/>
    </location>
</feature>
<evidence type="ECO:0000313" key="3">
    <source>
        <dbReference type="Proteomes" id="UP000632849"/>
    </source>
</evidence>
<evidence type="ECO:0000259" key="1">
    <source>
        <dbReference type="SMART" id="SM00421"/>
    </source>
</evidence>
<dbReference type="AlphaFoldDB" id="A0A919EPR1"/>
<name>A0A919EPR1_STRFL</name>
<comment type="caution">
    <text evidence="2">The sequence shown here is derived from an EMBL/GenBank/DDBJ whole genome shotgun (WGS) entry which is preliminary data.</text>
</comment>
<dbReference type="InterPro" id="IPR000792">
    <property type="entry name" value="Tscrpt_reg_LuxR_C"/>
</dbReference>
<reference evidence="2" key="2">
    <citation type="submission" date="2020-09" db="EMBL/GenBank/DDBJ databases">
        <authorList>
            <person name="Sun Q."/>
            <person name="Ohkuma M."/>
        </authorList>
    </citation>
    <scope>NUCLEOTIDE SEQUENCE</scope>
    <source>
        <strain evidence="2">JCM 4122</strain>
    </source>
</reference>
<dbReference type="SMART" id="SM00421">
    <property type="entry name" value="HTH_LUXR"/>
    <property type="match status" value="1"/>
</dbReference>
<reference evidence="2" key="1">
    <citation type="journal article" date="2014" name="Int. J. Syst. Evol. Microbiol.">
        <title>Complete genome sequence of Corynebacterium casei LMG S-19264T (=DSM 44701T), isolated from a smear-ripened cheese.</title>
        <authorList>
            <consortium name="US DOE Joint Genome Institute (JGI-PGF)"/>
            <person name="Walter F."/>
            <person name="Albersmeier A."/>
            <person name="Kalinowski J."/>
            <person name="Ruckert C."/>
        </authorList>
    </citation>
    <scope>NUCLEOTIDE SEQUENCE</scope>
    <source>
        <strain evidence="2">JCM 4122</strain>
    </source>
</reference>
<dbReference type="Gene3D" id="1.10.10.10">
    <property type="entry name" value="Winged helix-like DNA-binding domain superfamily/Winged helix DNA-binding domain"/>
    <property type="match status" value="1"/>
</dbReference>